<dbReference type="EMBL" id="JABBWD010000018">
    <property type="protein sequence ID" value="KAG1778004.1"/>
    <property type="molecule type" value="Genomic_DNA"/>
</dbReference>
<feature type="compositionally biased region" description="Acidic residues" evidence="1">
    <location>
        <begin position="682"/>
        <end position="692"/>
    </location>
</feature>
<feature type="region of interest" description="Disordered" evidence="1">
    <location>
        <begin position="737"/>
        <end position="756"/>
    </location>
</feature>
<reference evidence="3" key="1">
    <citation type="journal article" date="2020" name="New Phytol.">
        <title>Comparative genomics reveals dynamic genome evolution in host specialist ectomycorrhizal fungi.</title>
        <authorList>
            <person name="Lofgren L.A."/>
            <person name="Nguyen N.H."/>
            <person name="Vilgalys R."/>
            <person name="Ruytinx J."/>
            <person name="Liao H.L."/>
            <person name="Branco S."/>
            <person name="Kuo A."/>
            <person name="LaButti K."/>
            <person name="Lipzen A."/>
            <person name="Andreopoulos W."/>
            <person name="Pangilinan J."/>
            <person name="Riley R."/>
            <person name="Hundley H."/>
            <person name="Na H."/>
            <person name="Barry K."/>
            <person name="Grigoriev I.V."/>
            <person name="Stajich J.E."/>
            <person name="Kennedy P.G."/>
        </authorList>
    </citation>
    <scope>NUCLEOTIDE SEQUENCE</scope>
    <source>
        <strain evidence="3">DOB743</strain>
    </source>
</reference>
<accession>A0A9P7D3D4</accession>
<proteinExistence type="predicted"/>
<evidence type="ECO:0000256" key="2">
    <source>
        <dbReference type="SAM" id="Phobius"/>
    </source>
</evidence>
<dbReference type="AlphaFoldDB" id="A0A9P7D3D4"/>
<organism evidence="3 4">
    <name type="scientific">Suillus placidus</name>
    <dbReference type="NCBI Taxonomy" id="48579"/>
    <lineage>
        <taxon>Eukaryota</taxon>
        <taxon>Fungi</taxon>
        <taxon>Dikarya</taxon>
        <taxon>Basidiomycota</taxon>
        <taxon>Agaricomycotina</taxon>
        <taxon>Agaricomycetes</taxon>
        <taxon>Agaricomycetidae</taxon>
        <taxon>Boletales</taxon>
        <taxon>Suillineae</taxon>
        <taxon>Suillaceae</taxon>
        <taxon>Suillus</taxon>
    </lineage>
</organism>
<protein>
    <submittedName>
        <fullName evidence="3">Uncharacterized protein</fullName>
    </submittedName>
</protein>
<keyword evidence="2" id="KW-0812">Transmembrane</keyword>
<gene>
    <name evidence="3" type="ORF">EV702DRAFT_1196803</name>
</gene>
<keyword evidence="4" id="KW-1185">Reference proteome</keyword>
<keyword evidence="2" id="KW-1133">Transmembrane helix</keyword>
<dbReference type="OrthoDB" id="3235041at2759"/>
<feature type="compositionally biased region" description="Basic residues" evidence="1">
    <location>
        <begin position="710"/>
        <end position="720"/>
    </location>
</feature>
<sequence>MAEWHESFEGILALHQSRFVAASQKTCRTILRTVQDNIISKNNSKDEPVELPNALKKAIRRYYRQFLTDEDDILAEEELLGDEPENDNFGLSPEEREAAARPKDAAFYKKEVSDWDVAQKLFKQEIDQYDKEEQVKLGVKNEIKYRTGHARDWFRNMTPAQRKEVEDAQEKWNREGAPPESQVIKESKPVNSKKPFTQSSRGNKQWTSEGFEKFAEWSKLELYPEENDDESDEEDEDDGKASLPELILDKNGYAKLPSCAGVPTRGQQELVRQIFRAPYKVLTDTAKPVPWCEVVGNPNLYLHTSSLPKGFILRDPSHMRAENVNELWAHWEARKAAKKPLVIFMSAKISDMSKKQLDNAASYQGNTKKKYVEINQAETSGSTGAASAHPTPRTMRPAEVDTPEDESAGVAPTPRRMISAANISSEDESVAAASTGHALRLAARPSIAQLGAPAAVPIKDRIQFLKSLSNNNEYLLLVEGIRDLGKEPSLKEQNKWPAWATWSWEGSYLPSDMHSVNGEVHKFLQIAESAKIGGFQSAIRVILGLGLLLRESPAYIGSSLLDIKILDLVVEAVNKVRGGVMHLLKAKHVQQESAIIDNAAVGEGSGADNDMHTTADGEEGVTEEKLKQKLADRLKKLEEERRRNEELKQQLEANRLQLQEVWEVNSRLAKEREENEKQVAEEEKDEEEEEVVVVEMKGKKRTKSGGSQKPSKKRRQRARHLTLDNRPTARVVVSKPRPHYPKAKVDHNPPRPAPPARKLAAAHVSAPSLTPAPAVTAPSPSVSEPLTDLDEEIDSLINESEKMDLEAEARRLGFTTTELFGRVLIAGLVVIDLLMVLLFLDAMNSMNLQPTTASS</sequence>
<evidence type="ECO:0000256" key="1">
    <source>
        <dbReference type="SAM" id="MobiDB-lite"/>
    </source>
</evidence>
<comment type="caution">
    <text evidence="3">The sequence shown here is derived from an EMBL/GenBank/DDBJ whole genome shotgun (WGS) entry which is preliminary data.</text>
</comment>
<feature type="region of interest" description="Disordered" evidence="1">
    <location>
        <begin position="603"/>
        <end position="625"/>
    </location>
</feature>
<dbReference type="Proteomes" id="UP000714275">
    <property type="component" value="Unassembled WGS sequence"/>
</dbReference>
<feature type="region of interest" description="Disordered" evidence="1">
    <location>
        <begin position="765"/>
        <end position="786"/>
    </location>
</feature>
<feature type="compositionally biased region" description="Low complexity" evidence="1">
    <location>
        <begin position="765"/>
        <end position="783"/>
    </location>
</feature>
<feature type="region of interest" description="Disordered" evidence="1">
    <location>
        <begin position="160"/>
        <end position="206"/>
    </location>
</feature>
<feature type="transmembrane region" description="Helical" evidence="2">
    <location>
        <begin position="819"/>
        <end position="840"/>
    </location>
</feature>
<evidence type="ECO:0000313" key="4">
    <source>
        <dbReference type="Proteomes" id="UP000714275"/>
    </source>
</evidence>
<feature type="region of interest" description="Disordered" evidence="1">
    <location>
        <begin position="377"/>
        <end position="411"/>
    </location>
</feature>
<feature type="compositionally biased region" description="Low complexity" evidence="1">
    <location>
        <begin position="379"/>
        <end position="388"/>
    </location>
</feature>
<keyword evidence="2" id="KW-0472">Membrane</keyword>
<evidence type="ECO:0000313" key="3">
    <source>
        <dbReference type="EMBL" id="KAG1778004.1"/>
    </source>
</evidence>
<feature type="region of interest" description="Disordered" evidence="1">
    <location>
        <begin position="668"/>
        <end position="721"/>
    </location>
</feature>
<feature type="compositionally biased region" description="Basic and acidic residues" evidence="1">
    <location>
        <begin position="668"/>
        <end position="681"/>
    </location>
</feature>
<feature type="compositionally biased region" description="Basic and acidic residues" evidence="1">
    <location>
        <begin position="161"/>
        <end position="174"/>
    </location>
</feature>
<feature type="compositionally biased region" description="Polar residues" evidence="1">
    <location>
        <begin position="194"/>
        <end position="206"/>
    </location>
</feature>
<name>A0A9P7D3D4_9AGAM</name>